<dbReference type="Proteomes" id="UP000005837">
    <property type="component" value="Unassembled WGS sequence"/>
</dbReference>
<reference evidence="1 2" key="1">
    <citation type="submission" date="2009-01" db="EMBL/GenBank/DDBJ databases">
        <authorList>
            <person name="Fulton L."/>
            <person name="Clifton S."/>
            <person name="Chinwalla A.T."/>
            <person name="Mitreva M."/>
            <person name="Sodergren E."/>
            <person name="Weinstock G."/>
            <person name="Clifton S."/>
            <person name="Dooling D.J."/>
            <person name="Fulton B."/>
            <person name="Minx P."/>
            <person name="Pepin K.H."/>
            <person name="Johnson M."/>
            <person name="Bhonagiri V."/>
            <person name="Nash W.E."/>
            <person name="Mardis E.R."/>
            <person name="Wilson R.K."/>
        </authorList>
    </citation>
    <scope>NUCLEOTIDE SEQUENCE [LARGE SCALE GENOMIC DNA]</scope>
    <source>
        <strain evidence="1 2">ATCC 23834</strain>
    </source>
</reference>
<evidence type="ECO:0000313" key="1">
    <source>
        <dbReference type="EMBL" id="EEG23024.1"/>
    </source>
</evidence>
<dbReference type="AlphaFoldDB" id="C0DY08"/>
<name>C0DY08_EIKCO</name>
<protein>
    <submittedName>
        <fullName evidence="1">Uncharacterized protein</fullName>
    </submittedName>
</protein>
<dbReference type="EMBL" id="ACEA01000051">
    <property type="protein sequence ID" value="EEG23024.1"/>
    <property type="molecule type" value="Genomic_DNA"/>
</dbReference>
<sequence>MVEAGGYLKRQKTDYAIYRNIANQCTFDTRQANAVFGVKLICYNYFQVAFLLKLRLPESRRAQTLLKCRQLFLWKPLCNSSQTTSRNG</sequence>
<evidence type="ECO:0000313" key="2">
    <source>
        <dbReference type="Proteomes" id="UP000005837"/>
    </source>
</evidence>
<proteinExistence type="predicted"/>
<organism evidence="1 2">
    <name type="scientific">Eikenella corrodens ATCC 23834</name>
    <dbReference type="NCBI Taxonomy" id="546274"/>
    <lineage>
        <taxon>Bacteria</taxon>
        <taxon>Pseudomonadati</taxon>
        <taxon>Pseudomonadota</taxon>
        <taxon>Betaproteobacteria</taxon>
        <taxon>Neisseriales</taxon>
        <taxon>Neisseriaceae</taxon>
        <taxon>Eikenella</taxon>
    </lineage>
</organism>
<comment type="caution">
    <text evidence="1">The sequence shown here is derived from an EMBL/GenBank/DDBJ whole genome shotgun (WGS) entry which is preliminary data.</text>
</comment>
<accession>C0DY08</accession>
<gene>
    <name evidence="1" type="ORF">EIKCOROL_02269</name>
</gene>
<dbReference type="HOGENOM" id="CLU_2464187_0_0_4"/>